<reference evidence="2" key="1">
    <citation type="journal article" date="2023" name="G3 (Bethesda)">
        <title>Genome assembly and association tests identify interacting loci associated with vigor, precocity, and sex in interspecific pistachio rootstocks.</title>
        <authorList>
            <person name="Palmer W."/>
            <person name="Jacygrad E."/>
            <person name="Sagayaradj S."/>
            <person name="Cavanaugh K."/>
            <person name="Han R."/>
            <person name="Bertier L."/>
            <person name="Beede B."/>
            <person name="Kafkas S."/>
            <person name="Golino D."/>
            <person name="Preece J."/>
            <person name="Michelmore R."/>
        </authorList>
    </citation>
    <scope>NUCLEOTIDE SEQUENCE [LARGE SCALE GENOMIC DNA]</scope>
</reference>
<evidence type="ECO:0000313" key="2">
    <source>
        <dbReference type="Proteomes" id="UP001164250"/>
    </source>
</evidence>
<sequence>MKDLSHVLAECFLRKQTKAAASEPINDRFYLPGSLSQIVLHAAPGYEPLPKPCSLPGDELIHFSNSNKGTTALGEELTYSDSNGTDDPDTSGSLDGESASNYDSQQSVTGSSDSGGNDDSASEGDFNIDPLIQISDVGNASNNQNGASQSDSTDLGDLMSKRVLESWLDEQPGSSNPSTSVQSQVRRSSARISIGNIGRQVKAKSHTLLDPANGNGLKVDYSFSSEISTISPLLVCLEVFFQNCSSESMLDITLVGDESNKTFDSADQALATAESDVPTLVPMEKITSLEPGQIANRILQVRFHHHLLPLKLTLSCNGKKLPVKLWPDIGYFIKPLPMDMETFIDKESRLPGMFEYTRSCTFTDHIGELSKDKGESLLVKDKFLVICESLALKMLSNANVVLVSVDMPVAADLDDASGLCLRFSSEILSTSITCLITITVEGKCSEPLNVSVKVNCEETVFGLNLLNRIVNFLAEPSSNHL</sequence>
<keyword evidence="2" id="KW-1185">Reference proteome</keyword>
<organism evidence="1 2">
    <name type="scientific">Pistacia atlantica</name>
    <dbReference type="NCBI Taxonomy" id="434234"/>
    <lineage>
        <taxon>Eukaryota</taxon>
        <taxon>Viridiplantae</taxon>
        <taxon>Streptophyta</taxon>
        <taxon>Embryophyta</taxon>
        <taxon>Tracheophyta</taxon>
        <taxon>Spermatophyta</taxon>
        <taxon>Magnoliopsida</taxon>
        <taxon>eudicotyledons</taxon>
        <taxon>Gunneridae</taxon>
        <taxon>Pentapetalae</taxon>
        <taxon>rosids</taxon>
        <taxon>malvids</taxon>
        <taxon>Sapindales</taxon>
        <taxon>Anacardiaceae</taxon>
        <taxon>Pistacia</taxon>
    </lineage>
</organism>
<protein>
    <submittedName>
        <fullName evidence="1">Uncharacterized protein</fullName>
    </submittedName>
</protein>
<comment type="caution">
    <text evidence="1">The sequence shown here is derived from an EMBL/GenBank/DDBJ whole genome shotgun (WGS) entry which is preliminary data.</text>
</comment>
<dbReference type="EMBL" id="CM047899">
    <property type="protein sequence ID" value="KAJ0101891.1"/>
    <property type="molecule type" value="Genomic_DNA"/>
</dbReference>
<accession>A0ACC1BS73</accession>
<name>A0ACC1BS73_9ROSI</name>
<gene>
    <name evidence="1" type="ORF">Patl1_06408</name>
</gene>
<evidence type="ECO:0000313" key="1">
    <source>
        <dbReference type="EMBL" id="KAJ0101891.1"/>
    </source>
</evidence>
<proteinExistence type="predicted"/>
<dbReference type="Proteomes" id="UP001164250">
    <property type="component" value="Chromosome 3"/>
</dbReference>